<dbReference type="SUPFAM" id="SSF53041">
    <property type="entry name" value="Resolvase-like"/>
    <property type="match status" value="1"/>
</dbReference>
<evidence type="ECO:0000256" key="3">
    <source>
        <dbReference type="ARBA" id="ARBA00023100"/>
    </source>
</evidence>
<keyword evidence="2" id="KW-0229">DNA integration</keyword>
<proteinExistence type="inferred from homology"/>
<name>A0A076PIF5_COMTE</name>
<dbReference type="InterPro" id="IPR050639">
    <property type="entry name" value="SSR_resolvase"/>
</dbReference>
<sequence>MRYGYARVSTIEQDTALQDTALANARCDKVVREKRSAVKKRPELEALLQSLKPGDTLIVYKLDRLARSLRDLIRIAEHVQASGAKLLSLTEPIDIGTPMGRMVLQILGVVAEFERSLIRERCMAGQLEAVKRGKMIGRPSRIPLNDQNEMIQLVGCGISLRDIADAYGVHESTVRRFYDEAVGYKTRRFGQIRRWLYDNKKPT</sequence>
<dbReference type="Pfam" id="PF02796">
    <property type="entry name" value="HTH_7"/>
    <property type="match status" value="1"/>
</dbReference>
<dbReference type="EMBL" id="CP006704">
    <property type="protein sequence ID" value="AIJ45423.1"/>
    <property type="molecule type" value="Genomic_DNA"/>
</dbReference>
<feature type="domain" description="Resolvase/invertase-type recombinase catalytic" evidence="8">
    <location>
        <begin position="1"/>
        <end position="133"/>
    </location>
</feature>
<dbReference type="HOGENOM" id="CLU_010686_8_0_4"/>
<dbReference type="KEGG" id="ctes:O987_06325"/>
<evidence type="ECO:0000256" key="1">
    <source>
        <dbReference type="ARBA" id="ARBA00009913"/>
    </source>
</evidence>
<dbReference type="PROSITE" id="PS00397">
    <property type="entry name" value="RECOMBINASES_1"/>
    <property type="match status" value="1"/>
</dbReference>
<dbReference type="InterPro" id="IPR006120">
    <property type="entry name" value="Resolvase_HTH_dom"/>
</dbReference>
<dbReference type="InterPro" id="IPR006118">
    <property type="entry name" value="Recombinase_CS"/>
</dbReference>
<keyword evidence="4" id="KW-0238">DNA-binding</keyword>
<dbReference type="Proteomes" id="UP000028782">
    <property type="component" value="Chromosome"/>
</dbReference>
<evidence type="ECO:0000313" key="10">
    <source>
        <dbReference type="Proteomes" id="UP000028782"/>
    </source>
</evidence>
<reference evidence="9 10" key="1">
    <citation type="journal article" date="2014" name="Genome Announc.">
        <title>Complete Genome Sequence of Polychlorinated Biphenyl Degrader Comamonas testosteroni TK102 (NBRC 109938).</title>
        <authorList>
            <person name="Fukuda K."/>
            <person name="Hosoyama A."/>
            <person name="Tsuchikane K."/>
            <person name="Ohji S."/>
            <person name="Yamazoe A."/>
            <person name="Fujita N."/>
            <person name="Shintani M."/>
            <person name="Kimbara K."/>
        </authorList>
    </citation>
    <scope>NUCLEOTIDE SEQUENCE [LARGE SCALE GENOMIC DNA]</scope>
    <source>
        <strain evidence="9">TK102</strain>
    </source>
</reference>
<protein>
    <submittedName>
        <fullName evidence="9">Resolvase</fullName>
    </submittedName>
</protein>
<dbReference type="GO" id="GO:0000150">
    <property type="term" value="F:DNA strand exchange activity"/>
    <property type="evidence" value="ECO:0007669"/>
    <property type="project" value="UniProtKB-KW"/>
</dbReference>
<dbReference type="GO" id="GO:0003677">
    <property type="term" value="F:DNA binding"/>
    <property type="evidence" value="ECO:0007669"/>
    <property type="project" value="UniProtKB-KW"/>
</dbReference>
<accession>A0A076PIF5</accession>
<feature type="active site" description="O-(5'-phospho-DNA)-serine intermediate" evidence="6 7">
    <location>
        <position position="9"/>
    </location>
</feature>
<dbReference type="RefSeq" id="WP_043371157.1">
    <property type="nucleotide sequence ID" value="NZ_CP006704.1"/>
</dbReference>
<evidence type="ECO:0000256" key="7">
    <source>
        <dbReference type="PROSITE-ProRule" id="PRU10137"/>
    </source>
</evidence>
<dbReference type="InterPro" id="IPR036162">
    <property type="entry name" value="Resolvase-like_N_sf"/>
</dbReference>
<dbReference type="PROSITE" id="PS51736">
    <property type="entry name" value="RECOMBINASES_3"/>
    <property type="match status" value="1"/>
</dbReference>
<dbReference type="FunFam" id="3.40.50.1390:FF:000001">
    <property type="entry name" value="DNA recombinase"/>
    <property type="match status" value="1"/>
</dbReference>
<comment type="similarity">
    <text evidence="1">Belongs to the site-specific recombinase resolvase family.</text>
</comment>
<dbReference type="GO" id="GO:0015074">
    <property type="term" value="P:DNA integration"/>
    <property type="evidence" value="ECO:0007669"/>
    <property type="project" value="UniProtKB-KW"/>
</dbReference>
<dbReference type="PANTHER" id="PTHR30461:SF2">
    <property type="entry name" value="SERINE RECOMBINASE PINE-RELATED"/>
    <property type="match status" value="1"/>
</dbReference>
<keyword evidence="3" id="KW-0230">DNA invertase</keyword>
<dbReference type="InterPro" id="IPR006119">
    <property type="entry name" value="Resolv_N"/>
</dbReference>
<dbReference type="PROSITE" id="PS00398">
    <property type="entry name" value="RECOMBINASES_2"/>
    <property type="match status" value="1"/>
</dbReference>
<dbReference type="CDD" id="cd03768">
    <property type="entry name" value="SR_ResInv"/>
    <property type="match status" value="1"/>
</dbReference>
<keyword evidence="5" id="KW-0233">DNA recombination</keyword>
<evidence type="ECO:0000259" key="8">
    <source>
        <dbReference type="PROSITE" id="PS51736"/>
    </source>
</evidence>
<evidence type="ECO:0000313" key="9">
    <source>
        <dbReference type="EMBL" id="AIJ45423.1"/>
    </source>
</evidence>
<dbReference type="SMART" id="SM00857">
    <property type="entry name" value="Resolvase"/>
    <property type="match status" value="1"/>
</dbReference>
<gene>
    <name evidence="9" type="ORF">O987_06325</name>
</gene>
<evidence type="ECO:0000256" key="5">
    <source>
        <dbReference type="ARBA" id="ARBA00023172"/>
    </source>
</evidence>
<dbReference type="AlphaFoldDB" id="A0A076PIF5"/>
<dbReference type="Gene3D" id="3.40.50.1390">
    <property type="entry name" value="Resolvase, N-terminal catalytic domain"/>
    <property type="match status" value="1"/>
</dbReference>
<evidence type="ECO:0000256" key="6">
    <source>
        <dbReference type="PIRSR" id="PIRSR606118-50"/>
    </source>
</evidence>
<dbReference type="PANTHER" id="PTHR30461">
    <property type="entry name" value="DNA-INVERTASE FROM LAMBDOID PROPHAGE"/>
    <property type="match status" value="1"/>
</dbReference>
<dbReference type="Pfam" id="PF00239">
    <property type="entry name" value="Resolvase"/>
    <property type="match status" value="1"/>
</dbReference>
<organism evidence="9 10">
    <name type="scientific">Comamonas testosteroni TK102</name>
    <dbReference type="NCBI Taxonomy" id="1392005"/>
    <lineage>
        <taxon>Bacteria</taxon>
        <taxon>Pseudomonadati</taxon>
        <taxon>Pseudomonadota</taxon>
        <taxon>Betaproteobacteria</taxon>
        <taxon>Burkholderiales</taxon>
        <taxon>Comamonadaceae</taxon>
        <taxon>Comamonas</taxon>
    </lineage>
</organism>
<evidence type="ECO:0000256" key="4">
    <source>
        <dbReference type="ARBA" id="ARBA00023125"/>
    </source>
</evidence>
<evidence type="ECO:0000256" key="2">
    <source>
        <dbReference type="ARBA" id="ARBA00022908"/>
    </source>
</evidence>